<comment type="caution">
    <text evidence="2">The sequence shown here is derived from an EMBL/GenBank/DDBJ whole genome shotgun (WGS) entry which is preliminary data.</text>
</comment>
<dbReference type="GO" id="GO:0046474">
    <property type="term" value="P:glycerophospholipid biosynthetic process"/>
    <property type="evidence" value="ECO:0007669"/>
    <property type="project" value="TreeGrafter"/>
</dbReference>
<dbReference type="OrthoDB" id="10251048at2759"/>
<gene>
    <name evidence="2" type="ORF">CAC42_2879</name>
</gene>
<dbReference type="Gene3D" id="3.40.50.1000">
    <property type="entry name" value="HAD superfamily/HAD-like"/>
    <property type="match status" value="2"/>
</dbReference>
<feature type="compositionally biased region" description="Low complexity" evidence="1">
    <location>
        <begin position="1"/>
        <end position="25"/>
    </location>
</feature>
<dbReference type="AlphaFoldDB" id="A0A2K1R0X5"/>
<feature type="region of interest" description="Disordered" evidence="1">
    <location>
        <begin position="1"/>
        <end position="71"/>
    </location>
</feature>
<dbReference type="STRING" id="2082308.A0A2K1R0X5"/>
<proteinExistence type="predicted"/>
<dbReference type="NCBIfam" id="TIGR01460">
    <property type="entry name" value="HAD-SF-IIA"/>
    <property type="match status" value="1"/>
</dbReference>
<keyword evidence="3" id="KW-1185">Reference proteome</keyword>
<evidence type="ECO:0000313" key="2">
    <source>
        <dbReference type="EMBL" id="PNS20948.1"/>
    </source>
</evidence>
<evidence type="ECO:0000313" key="3">
    <source>
        <dbReference type="Proteomes" id="UP000243797"/>
    </source>
</evidence>
<dbReference type="InterPro" id="IPR006353">
    <property type="entry name" value="HAD-SF_hydro_IIA_CECR5"/>
</dbReference>
<protein>
    <submittedName>
        <fullName evidence="2">Uncharacterized protein</fullName>
    </submittedName>
</protein>
<dbReference type="SUPFAM" id="SSF56784">
    <property type="entry name" value="HAD-like"/>
    <property type="match status" value="1"/>
</dbReference>
<dbReference type="GO" id="GO:0005739">
    <property type="term" value="C:mitochondrion"/>
    <property type="evidence" value="ECO:0007669"/>
    <property type="project" value="TreeGrafter"/>
</dbReference>
<dbReference type="PANTHER" id="PTHR14269:SF4">
    <property type="entry name" value="CAT EYE SYNDROME CRITICAL REGION PROTEIN 5"/>
    <property type="match status" value="1"/>
</dbReference>
<dbReference type="Proteomes" id="UP000243797">
    <property type="component" value="Unassembled WGS sequence"/>
</dbReference>
<dbReference type="FunFam" id="3.40.50.1000:FF:000069">
    <property type="entry name" value="HAD-superfamily subfamily IIA hydrolase"/>
    <property type="match status" value="1"/>
</dbReference>
<dbReference type="InterPro" id="IPR006357">
    <property type="entry name" value="HAD-SF_hydro_IIA"/>
</dbReference>
<dbReference type="InParanoid" id="A0A2K1R0X5"/>
<dbReference type="Pfam" id="PF13344">
    <property type="entry name" value="Hydrolase_6"/>
    <property type="match status" value="1"/>
</dbReference>
<dbReference type="NCBIfam" id="TIGR01456">
    <property type="entry name" value="CECR5"/>
    <property type="match status" value="1"/>
</dbReference>
<feature type="compositionally biased region" description="Low complexity" evidence="1">
    <location>
        <begin position="470"/>
        <end position="480"/>
    </location>
</feature>
<feature type="compositionally biased region" description="Low complexity" evidence="1">
    <location>
        <begin position="34"/>
        <end position="51"/>
    </location>
</feature>
<feature type="region of interest" description="Disordered" evidence="1">
    <location>
        <begin position="462"/>
        <end position="488"/>
    </location>
</feature>
<dbReference type="InterPro" id="IPR050324">
    <property type="entry name" value="CDP-alcohol_PTase-I"/>
</dbReference>
<name>A0A2K1R0X5_9PEZI</name>
<reference evidence="2 3" key="1">
    <citation type="submission" date="2017-06" db="EMBL/GenBank/DDBJ databases">
        <title>Draft genome sequence of a variant of Elsinoe murrayae.</title>
        <authorList>
            <person name="Cheng Q."/>
        </authorList>
    </citation>
    <scope>NUCLEOTIDE SEQUENCE [LARGE SCALE GENOMIC DNA]</scope>
    <source>
        <strain evidence="2 3">CQ-2017a</strain>
    </source>
</reference>
<sequence>MPSSSPSPISPTAKAPSTTTTTTTARNMSSNAGPTTLLSPTRPRTMRRLSSQDATRDSVTRGPTVVVPPKHLMAPSDAHEVAAAMEMARHQLEDYSTADSNPATPPETTVTDKYAFAFDIDGVLIRGGRPIPEAIEAMKVLNGQNAYGIKIPYIFVTNGGGKTEQERCIQLSKQLELEVSPGQFICGHTPMREMAEKYDTVLVVGGEGEKCRIVAEGYGFKDVVTPGDIIKDNPDTTPFRKLTPDEYKNSRARDFSKVKIEAIFVFADSRDWAGDQQIILDLLMSKGGYLGTRSETFDEGPDVFFSHNDVIWSASHDLTRLGMGALRCSLEAMYKAVTGKDLNTTAFGKPQIGTFQFATRLLQQWRKDTHGIDAPPETVYFVGDTPESDIRGTNEFNKESENTWYSILVRTGVYQEGTKPKFTPKVTVDNVLEAVLHGLQREQKKSLRETLDLTKKLEGTAIAEDSLPATPKTPKTPKTPNIITTSAD</sequence>
<dbReference type="Pfam" id="PF13242">
    <property type="entry name" value="Hydrolase_like"/>
    <property type="match status" value="1"/>
</dbReference>
<dbReference type="InterPro" id="IPR036412">
    <property type="entry name" value="HAD-like_sf"/>
</dbReference>
<accession>A0A2K1R0X5</accession>
<organism evidence="2 3">
    <name type="scientific">Sphaceloma murrayae</name>
    <dbReference type="NCBI Taxonomy" id="2082308"/>
    <lineage>
        <taxon>Eukaryota</taxon>
        <taxon>Fungi</taxon>
        <taxon>Dikarya</taxon>
        <taxon>Ascomycota</taxon>
        <taxon>Pezizomycotina</taxon>
        <taxon>Dothideomycetes</taxon>
        <taxon>Dothideomycetidae</taxon>
        <taxon>Myriangiales</taxon>
        <taxon>Elsinoaceae</taxon>
        <taxon>Sphaceloma</taxon>
    </lineage>
</organism>
<dbReference type="InterPro" id="IPR023214">
    <property type="entry name" value="HAD_sf"/>
</dbReference>
<evidence type="ECO:0000256" key="1">
    <source>
        <dbReference type="SAM" id="MobiDB-lite"/>
    </source>
</evidence>
<dbReference type="FunCoup" id="A0A2K1R0X5">
    <property type="interactions" value="240"/>
</dbReference>
<dbReference type="PANTHER" id="PTHR14269">
    <property type="entry name" value="CDP-DIACYLGLYCEROL--GLYCEROL-3-PHOSPHATE 3-PHOSPHATIDYLTRANSFERASE-RELATED"/>
    <property type="match status" value="1"/>
</dbReference>
<dbReference type="EMBL" id="NKHZ01000017">
    <property type="protein sequence ID" value="PNS20948.1"/>
    <property type="molecule type" value="Genomic_DNA"/>
</dbReference>